<sequence>MYYVLVNKQGHYLARLQRSVNTLTTTRHLQEAMWLLHKDYRPKGFEVKTLKITVK</sequence>
<proteinExistence type="predicted"/>
<accession>A0A6M9Z646</accession>
<evidence type="ECO:0000313" key="1">
    <source>
        <dbReference type="EMBL" id="QKN88447.1"/>
    </source>
</evidence>
<dbReference type="EMBL" id="MT442039">
    <property type="protein sequence ID" value="QKN88447.1"/>
    <property type="molecule type" value="Genomic_DNA"/>
</dbReference>
<evidence type="ECO:0000313" key="2">
    <source>
        <dbReference type="Proteomes" id="UP000509161"/>
    </source>
</evidence>
<name>A0A6M9Z646_9CAUD</name>
<protein>
    <submittedName>
        <fullName evidence="1">Uncharacterized protein</fullName>
    </submittedName>
</protein>
<gene>
    <name evidence="1" type="ORF">vBValSX1_54</name>
</gene>
<organism evidence="1 2">
    <name type="scientific">Vibrio phage vB_ValS_X1</name>
    <dbReference type="NCBI Taxonomy" id="2736341"/>
    <lineage>
        <taxon>Viruses</taxon>
        <taxon>Duplodnaviria</taxon>
        <taxon>Heunggongvirae</taxon>
        <taxon>Uroviricota</taxon>
        <taxon>Caudoviricetes</taxon>
        <taxon>Demerecviridae</taxon>
        <taxon>Pogseptimavirus</taxon>
        <taxon>Pogseptimavirus VspSw1</taxon>
    </lineage>
</organism>
<dbReference type="Proteomes" id="UP000509161">
    <property type="component" value="Segment"/>
</dbReference>
<reference evidence="1 2" key="1">
    <citation type="submission" date="2020-05" db="EMBL/GenBank/DDBJ databases">
        <title>Biological and Genomic Analysis of Vibrio Phage vB_ValS_X1 Sheds Novel Insights into Evolution and Interaction of Vibrio-phage.</title>
        <authorList>
            <person name="Zhong W."/>
            <person name="Yang Y."/>
            <person name="Cai L."/>
            <person name="Xu J."/>
            <person name="Zhang R."/>
        </authorList>
    </citation>
    <scope>NUCLEOTIDE SEQUENCE [LARGE SCALE GENOMIC DNA]</scope>
</reference>